<dbReference type="Proteomes" id="UP000095281">
    <property type="component" value="Unplaced"/>
</dbReference>
<dbReference type="InterPro" id="IPR037272">
    <property type="entry name" value="SNS_sf"/>
</dbReference>
<accession>A0A1I8B2E3</accession>
<reference evidence="2" key="1">
    <citation type="submission" date="2016-11" db="UniProtKB">
        <authorList>
            <consortium name="WormBaseParasite"/>
        </authorList>
    </citation>
    <scope>IDENTIFICATION</scope>
</reference>
<keyword evidence="1" id="KW-1185">Reference proteome</keyword>
<organism evidence="1 2">
    <name type="scientific">Meloidogyne hapla</name>
    <name type="common">Root-knot nematode worm</name>
    <dbReference type="NCBI Taxonomy" id="6305"/>
    <lineage>
        <taxon>Eukaryota</taxon>
        <taxon>Metazoa</taxon>
        <taxon>Ecdysozoa</taxon>
        <taxon>Nematoda</taxon>
        <taxon>Chromadorea</taxon>
        <taxon>Rhabditida</taxon>
        <taxon>Tylenchina</taxon>
        <taxon>Tylenchomorpha</taxon>
        <taxon>Tylenchoidea</taxon>
        <taxon>Meloidogynidae</taxon>
        <taxon>Meloidogyninae</taxon>
        <taxon>Meloidogyne</taxon>
    </lineage>
</organism>
<sequence>MSSQLNISINAVVQSGTGLAFIAYPEALSRMPGWPWLWQFDYNYLTTTNNRSIYQLIVYQLFCNYFFNEQLIDAHLFGYTILTHVDLSNSTSLYSSRVGSSLDVLVHRIVPTDEYNLASRFKLGCPSPKQAVANKNLLSQIQQLQQLCQWLTKL</sequence>
<dbReference type="AlphaFoldDB" id="A0A1I8B2E3"/>
<dbReference type="SUPFAM" id="SSF161070">
    <property type="entry name" value="SNF-like"/>
    <property type="match status" value="1"/>
</dbReference>
<evidence type="ECO:0000313" key="2">
    <source>
        <dbReference type="WBParaSite" id="MhA1_Contig1224.frz3.gene15"/>
    </source>
</evidence>
<name>A0A1I8B2E3_MELHA</name>
<protein>
    <submittedName>
        <fullName evidence="2">Glyco_hydro_35 domain-containing protein</fullName>
    </submittedName>
</protein>
<dbReference type="WBParaSite" id="MhA1_Contig1224.frz3.gene15">
    <property type="protein sequence ID" value="MhA1_Contig1224.frz3.gene15"/>
    <property type="gene ID" value="MhA1_Contig1224.frz3.gene15"/>
</dbReference>
<evidence type="ECO:0000313" key="1">
    <source>
        <dbReference type="Proteomes" id="UP000095281"/>
    </source>
</evidence>
<proteinExistence type="predicted"/>